<dbReference type="InterPro" id="IPR020552">
    <property type="entry name" value="Inositol_monoPase_Li-sen"/>
</dbReference>
<keyword evidence="11" id="KW-0452">Lithium</keyword>
<evidence type="ECO:0000256" key="3">
    <source>
        <dbReference type="ARBA" id="ARBA00004370"/>
    </source>
</evidence>
<sequence>MNCVTSSSSLWRSGSGLGPRLRGGAVLIRLLSTPRACRRFTLLARTRSVWQMEAASGGRASAAPSSAAELASCPPPSSSSVADSEAQSMAGAKSTSAEMAGPAARGGATEARRGAADNEAAAGAAPPSRAAKPPARLPPPPLRARLTWKRILAGTIMGSVIGGGAYVSTRDPATYSDWIFQGATWATPLVRLLPPETAHRFAVTAAKYNLVPREFRADPPSLRVDLWGRRFLNPVGLAAGFDKNAEAIDGFLGMGFGFIEIGSVTPLAQDGNPSPRVFRLPEQKALINSYGFNNEGIVAIARRLGMQRARKKVGNEEDDDDEVEGGGGQAVGGAASGESGGDLHTLRRHGIETGLIGVNLGKNKSTEDAVSDFVQGVHTLSQYADYLVINVSSPNTPGLRSLQGRRHLQELIKSVMAARSEMQWGDEGPPPVLVKLSPDLSRQYMEDIAAVALSLRVDGLIISNTTVSRPASVLGLPNGDRPGGLSGKPLFELSNAALREMYILTKGRIPIVGCGGVSSGEDAYLKIRSGASLVQLYTALVYEGPSVVPKIKQELAACLERDGFKSVAEAVGVDVKLQVQENGGRRGWRSVDAIPGGTNSVRRAEGRKVKANISCESRELEGIRRGGMDMEMNSVNGFDPSLQASKYSQYQKVALEAAKAAGEIIAGAFNEYKRVDYKGAMDLVTETDRQCEEVIFKHIKTCFPDHEFIGEEGSSIKGTAELTDAPTWMVDPLDGTTNFVHRFPFVCVSVALVLNKQTVAGVVYNPILNEIFTAVRGGGAYLNGKRIHVSTQDRLEKALLATEVGTKRDRDTVDETTNRINALLFKVRSLRLSGSCACNLAGVACGRLDMFYEIGFGGPWDVAAGALLVEEAGGKVFDPNGGPFDLMSRRVAASNALLEAEFSNTFASNSSS</sequence>
<evidence type="ECO:0000256" key="11">
    <source>
        <dbReference type="ARBA" id="ARBA00022671"/>
    </source>
</evidence>
<keyword evidence="19" id="KW-0496">Mitochondrion</keyword>
<dbReference type="InterPro" id="IPR033942">
    <property type="entry name" value="IMPase"/>
</dbReference>
<keyword evidence="12 18" id="KW-0479">Metal-binding</keyword>
<evidence type="ECO:0000313" key="22">
    <source>
        <dbReference type="EMBL" id="GBG65125.1"/>
    </source>
</evidence>
<feature type="binding site" evidence="18">
    <location>
        <position position="734"/>
    </location>
    <ligand>
        <name>Mg(2+)</name>
        <dbReference type="ChEBI" id="CHEBI:18420"/>
        <label>1</label>
        <note>catalytic</note>
    </ligand>
</feature>
<evidence type="ECO:0000256" key="4">
    <source>
        <dbReference type="ARBA" id="ARBA00005152"/>
    </source>
</evidence>
<dbReference type="EMBL" id="BFEA01000058">
    <property type="protein sequence ID" value="GBG65125.1"/>
    <property type="molecule type" value="Genomic_DNA"/>
</dbReference>
<dbReference type="CDD" id="cd01639">
    <property type="entry name" value="IMPase"/>
    <property type="match status" value="1"/>
</dbReference>
<feature type="compositionally biased region" description="Gly residues" evidence="20">
    <location>
        <begin position="325"/>
        <end position="340"/>
    </location>
</feature>
<dbReference type="GO" id="GO:0046872">
    <property type="term" value="F:metal ion binding"/>
    <property type="evidence" value="ECO:0007669"/>
    <property type="project" value="UniProtKB-KW"/>
</dbReference>
<dbReference type="InterPro" id="IPR050074">
    <property type="entry name" value="DHO_dehydrogenase"/>
</dbReference>
<evidence type="ECO:0000256" key="18">
    <source>
        <dbReference type="PIRSR" id="PIRSR600760-2"/>
    </source>
</evidence>
<dbReference type="InterPro" id="IPR013785">
    <property type="entry name" value="Aldolase_TIM"/>
</dbReference>
<dbReference type="STRING" id="69332.A0A388K509"/>
<evidence type="ECO:0000256" key="12">
    <source>
        <dbReference type="ARBA" id="ARBA00022723"/>
    </source>
</evidence>
<comment type="catalytic activity">
    <reaction evidence="17 19">
        <text>(S)-dihydroorotate + a quinone = orotate + a quinol</text>
        <dbReference type="Rhea" id="RHEA:30187"/>
        <dbReference type="ChEBI" id="CHEBI:24646"/>
        <dbReference type="ChEBI" id="CHEBI:30839"/>
        <dbReference type="ChEBI" id="CHEBI:30864"/>
        <dbReference type="ChEBI" id="CHEBI:132124"/>
        <dbReference type="EC" id="1.3.5.2"/>
    </reaction>
</comment>
<dbReference type="SUPFAM" id="SSF51395">
    <property type="entry name" value="FMN-linked oxidoreductases"/>
    <property type="match status" value="1"/>
</dbReference>
<evidence type="ECO:0000256" key="6">
    <source>
        <dbReference type="ARBA" id="ARBA00005359"/>
    </source>
</evidence>
<keyword evidence="16" id="KW-0472">Membrane</keyword>
<keyword evidence="15 19" id="KW-0560">Oxidoreductase</keyword>
<comment type="catalytic activity">
    <reaction evidence="1">
        <text>a myo-inositol phosphate + H2O = myo-inositol + phosphate</text>
        <dbReference type="Rhea" id="RHEA:24056"/>
        <dbReference type="ChEBI" id="CHEBI:15377"/>
        <dbReference type="ChEBI" id="CHEBI:17268"/>
        <dbReference type="ChEBI" id="CHEBI:43474"/>
        <dbReference type="ChEBI" id="CHEBI:84139"/>
        <dbReference type="EC" id="3.1.3.25"/>
    </reaction>
</comment>
<keyword evidence="13" id="KW-0378">Hydrolase</keyword>
<dbReference type="Gene3D" id="3.20.20.70">
    <property type="entry name" value="Aldolase class I"/>
    <property type="match status" value="1"/>
</dbReference>
<dbReference type="Proteomes" id="UP000265515">
    <property type="component" value="Unassembled WGS sequence"/>
</dbReference>
<dbReference type="PANTHER" id="PTHR48109:SF4">
    <property type="entry name" value="DIHYDROOROTATE DEHYDROGENASE (QUINONE), MITOCHONDRIAL"/>
    <property type="match status" value="1"/>
</dbReference>
<dbReference type="Pfam" id="PF00459">
    <property type="entry name" value="Inositol_P"/>
    <property type="match status" value="1"/>
</dbReference>
<evidence type="ECO:0000313" key="23">
    <source>
        <dbReference type="Proteomes" id="UP000265515"/>
    </source>
</evidence>
<dbReference type="CDD" id="cd04738">
    <property type="entry name" value="DHOD_2_like"/>
    <property type="match status" value="1"/>
</dbReference>
<evidence type="ECO:0000256" key="14">
    <source>
        <dbReference type="ARBA" id="ARBA00022842"/>
    </source>
</evidence>
<dbReference type="InterPro" id="IPR005720">
    <property type="entry name" value="Dihydroorotate_DH_cat"/>
</dbReference>
<feature type="compositionally biased region" description="Low complexity" evidence="20">
    <location>
        <begin position="59"/>
        <end position="88"/>
    </location>
</feature>
<evidence type="ECO:0000256" key="19">
    <source>
        <dbReference type="RuleBase" id="RU361255"/>
    </source>
</evidence>
<comment type="caution">
    <text evidence="22">The sequence shown here is derived from an EMBL/GenBank/DDBJ whole genome shotgun (WGS) entry which is preliminary data.</text>
</comment>
<comment type="similarity">
    <text evidence="6 19">Belongs to the dihydroorotate dehydrogenase family. Type 2 subfamily.</text>
</comment>
<evidence type="ECO:0000256" key="17">
    <source>
        <dbReference type="ARBA" id="ARBA00048639"/>
    </source>
</evidence>
<dbReference type="SUPFAM" id="SSF56655">
    <property type="entry name" value="Carbohydrate phosphatase"/>
    <property type="match status" value="1"/>
</dbReference>
<dbReference type="PANTHER" id="PTHR48109">
    <property type="entry name" value="DIHYDROOROTATE DEHYDROGENASE (QUINONE), MITOCHONDRIAL-RELATED"/>
    <property type="match status" value="1"/>
</dbReference>
<proteinExistence type="inferred from homology"/>
<feature type="region of interest" description="Disordered" evidence="20">
    <location>
        <begin position="59"/>
        <end position="140"/>
    </location>
</feature>
<evidence type="ECO:0000256" key="13">
    <source>
        <dbReference type="ARBA" id="ARBA00022801"/>
    </source>
</evidence>
<dbReference type="GO" id="GO:0005743">
    <property type="term" value="C:mitochondrial inner membrane"/>
    <property type="evidence" value="ECO:0007669"/>
    <property type="project" value="UniProtKB-SubCell"/>
</dbReference>
<comment type="cofactor">
    <cofactor evidence="2 18">
        <name>Mg(2+)</name>
        <dbReference type="ChEBI" id="CHEBI:18420"/>
    </cofactor>
</comment>
<dbReference type="OrthoDB" id="10254945at2759"/>
<dbReference type="EC" id="1.3.5.2" evidence="19"/>
<keyword evidence="23" id="KW-1185">Reference proteome</keyword>
<dbReference type="Gene3D" id="3.40.190.80">
    <property type="match status" value="1"/>
</dbReference>
<protein>
    <recommendedName>
        <fullName evidence="8 19">Dihydroorotate dehydrogenase (quinone), mitochondrial</fullName>
        <shortName evidence="19">DHOdehase</shortName>
        <ecNumber evidence="19">1.3.5.2</ecNumber>
    </recommendedName>
</protein>
<feature type="binding site" evidence="18">
    <location>
        <position position="731"/>
    </location>
    <ligand>
        <name>Mg(2+)</name>
        <dbReference type="ChEBI" id="CHEBI:18420"/>
        <label>1</label>
        <note>catalytic</note>
    </ligand>
</feature>
<comment type="pathway">
    <text evidence="5 19">Pyrimidine metabolism; UMP biosynthesis via de novo pathway; orotate from (S)-dihydroorotate (quinone route): step 1/1.</text>
</comment>
<comment type="cofactor">
    <cofactor evidence="19">
        <name>FMN</name>
        <dbReference type="ChEBI" id="CHEBI:58210"/>
    </cofactor>
    <text evidence="19">Binds 1 FMN per subunit.</text>
</comment>
<dbReference type="InterPro" id="IPR005719">
    <property type="entry name" value="Dihydroorotate_DH_2"/>
</dbReference>
<dbReference type="GO" id="GO:0106430">
    <property type="term" value="F:dihydroorotate dehydrogenase (quinone) activity"/>
    <property type="evidence" value="ECO:0007669"/>
    <property type="project" value="UniProtKB-EC"/>
</dbReference>
<dbReference type="PROSITE" id="PS00630">
    <property type="entry name" value="IMP_2"/>
    <property type="match status" value="1"/>
</dbReference>
<name>A0A388K509_CHABU</name>
<dbReference type="InterPro" id="IPR020550">
    <property type="entry name" value="Inositol_monophosphatase_CS"/>
</dbReference>
<dbReference type="NCBIfam" id="TIGR01036">
    <property type="entry name" value="pyrD_sub2"/>
    <property type="match status" value="1"/>
</dbReference>
<feature type="domain" description="Dihydroorotate dehydrogenase catalytic" evidence="21">
    <location>
        <begin position="222"/>
        <end position="559"/>
    </location>
</feature>
<evidence type="ECO:0000256" key="2">
    <source>
        <dbReference type="ARBA" id="ARBA00001946"/>
    </source>
</evidence>
<feature type="region of interest" description="Disordered" evidence="20">
    <location>
        <begin position="311"/>
        <end position="344"/>
    </location>
</feature>
<dbReference type="InterPro" id="IPR001295">
    <property type="entry name" value="Dihydroorotate_DH_CS"/>
</dbReference>
<dbReference type="PROSITE" id="PS00629">
    <property type="entry name" value="IMP_1"/>
    <property type="match status" value="1"/>
</dbReference>
<evidence type="ECO:0000256" key="1">
    <source>
        <dbReference type="ARBA" id="ARBA00001033"/>
    </source>
</evidence>
<feature type="binding site" evidence="18">
    <location>
        <position position="711"/>
    </location>
    <ligand>
        <name>Mg(2+)</name>
        <dbReference type="ChEBI" id="CHEBI:18420"/>
        <label>1</label>
        <note>catalytic</note>
    </ligand>
</feature>
<dbReference type="Gene3D" id="3.30.540.10">
    <property type="entry name" value="Fructose-1,6-Bisphosphatase, subunit A, domain 1"/>
    <property type="match status" value="1"/>
</dbReference>
<keyword evidence="9 19" id="KW-0285">Flavoprotein</keyword>
<evidence type="ECO:0000256" key="9">
    <source>
        <dbReference type="ARBA" id="ARBA00022630"/>
    </source>
</evidence>
<feature type="compositionally biased region" description="Low complexity" evidence="20">
    <location>
        <begin position="117"/>
        <end position="134"/>
    </location>
</feature>
<dbReference type="GO" id="GO:0006207">
    <property type="term" value="P:'de novo' pyrimidine nucleobase biosynthetic process"/>
    <property type="evidence" value="ECO:0007669"/>
    <property type="project" value="InterPro"/>
</dbReference>
<feature type="binding site" evidence="18">
    <location>
        <position position="733"/>
    </location>
    <ligand>
        <name>Mg(2+)</name>
        <dbReference type="ChEBI" id="CHEBI:18420"/>
        <label>1</label>
        <note>catalytic</note>
    </ligand>
</feature>
<comment type="subcellular location">
    <subcellularLocation>
        <location evidence="3">Membrane</location>
    </subcellularLocation>
    <subcellularLocation>
        <location evidence="19">Mitochondrion inner membrane</location>
        <topology evidence="19">Single-pass membrane protein</topology>
    </subcellularLocation>
</comment>
<dbReference type="PROSITE" id="PS00912">
    <property type="entry name" value="DHODEHASE_2"/>
    <property type="match status" value="1"/>
</dbReference>
<evidence type="ECO:0000256" key="8">
    <source>
        <dbReference type="ARBA" id="ARBA00017599"/>
    </source>
</evidence>
<reference evidence="22 23" key="1">
    <citation type="journal article" date="2018" name="Cell">
        <title>The Chara Genome: Secondary Complexity and Implications for Plant Terrestrialization.</title>
        <authorList>
            <person name="Nishiyama T."/>
            <person name="Sakayama H."/>
            <person name="Vries J.D."/>
            <person name="Buschmann H."/>
            <person name="Saint-Marcoux D."/>
            <person name="Ullrich K.K."/>
            <person name="Haas F.B."/>
            <person name="Vanderstraeten L."/>
            <person name="Becker D."/>
            <person name="Lang D."/>
            <person name="Vosolsobe S."/>
            <person name="Rombauts S."/>
            <person name="Wilhelmsson P.K.I."/>
            <person name="Janitza P."/>
            <person name="Kern R."/>
            <person name="Heyl A."/>
            <person name="Rumpler F."/>
            <person name="Villalobos L.I.A.C."/>
            <person name="Clay J.M."/>
            <person name="Skokan R."/>
            <person name="Toyoda A."/>
            <person name="Suzuki Y."/>
            <person name="Kagoshima H."/>
            <person name="Schijlen E."/>
            <person name="Tajeshwar N."/>
            <person name="Catarino B."/>
            <person name="Hetherington A.J."/>
            <person name="Saltykova A."/>
            <person name="Bonnot C."/>
            <person name="Breuninger H."/>
            <person name="Symeonidi A."/>
            <person name="Radhakrishnan G.V."/>
            <person name="Van Nieuwerburgh F."/>
            <person name="Deforce D."/>
            <person name="Chang C."/>
            <person name="Karol K.G."/>
            <person name="Hedrich R."/>
            <person name="Ulvskov P."/>
            <person name="Glockner G."/>
            <person name="Delwiche C.F."/>
            <person name="Petrasek J."/>
            <person name="Van de Peer Y."/>
            <person name="Friml J."/>
            <person name="Beilby M."/>
            <person name="Dolan L."/>
            <person name="Kohara Y."/>
            <person name="Sugano S."/>
            <person name="Fujiyama A."/>
            <person name="Delaux P.-M."/>
            <person name="Quint M."/>
            <person name="TheiBen G."/>
            <person name="Hagemann M."/>
            <person name="Harholt J."/>
            <person name="Dunand C."/>
            <person name="Zachgo S."/>
            <person name="Langdale J."/>
            <person name="Maumus F."/>
            <person name="Straeten D.V.D."/>
            <person name="Gould S.B."/>
            <person name="Rensing S.A."/>
        </authorList>
    </citation>
    <scope>NUCLEOTIDE SEQUENCE [LARGE SCALE GENOMIC DNA]</scope>
    <source>
        <strain evidence="22 23">S276</strain>
    </source>
</reference>
<keyword evidence="19" id="KW-0999">Mitochondrion inner membrane</keyword>
<dbReference type="GO" id="GO:0046854">
    <property type="term" value="P:phosphatidylinositol phosphate biosynthetic process"/>
    <property type="evidence" value="ECO:0007669"/>
    <property type="project" value="InterPro"/>
</dbReference>
<keyword evidence="14 18" id="KW-0460">Magnesium</keyword>
<dbReference type="FunFam" id="3.40.190.80:FF:000002">
    <property type="entry name" value="Inositol-1-monophosphatase"/>
    <property type="match status" value="1"/>
</dbReference>
<feature type="binding site" evidence="18">
    <location>
        <position position="861"/>
    </location>
    <ligand>
        <name>Mg(2+)</name>
        <dbReference type="ChEBI" id="CHEBI:18420"/>
        <label>1</label>
        <note>catalytic</note>
    </ligand>
</feature>
<dbReference type="AlphaFoldDB" id="A0A388K509"/>
<gene>
    <name evidence="22" type="ORF">CBR_g49488</name>
</gene>
<dbReference type="PRINTS" id="PR00377">
    <property type="entry name" value="IMPHPHTASES"/>
</dbReference>
<dbReference type="GO" id="GO:0006021">
    <property type="term" value="P:inositol biosynthetic process"/>
    <property type="evidence" value="ECO:0007669"/>
    <property type="project" value="UniProtKB-UniPathway"/>
</dbReference>
<evidence type="ECO:0000259" key="21">
    <source>
        <dbReference type="Pfam" id="PF01180"/>
    </source>
</evidence>
<feature type="compositionally biased region" description="Low complexity" evidence="20">
    <location>
        <begin position="100"/>
        <end position="109"/>
    </location>
</feature>
<dbReference type="Gramene" id="GBG65125">
    <property type="protein sequence ID" value="GBG65125"/>
    <property type="gene ID" value="CBR_g49488"/>
</dbReference>
<dbReference type="UniPathway" id="UPA00823">
    <property type="reaction ID" value="UER00788"/>
</dbReference>
<dbReference type="PRINTS" id="PR00378">
    <property type="entry name" value="LIIMPHPHTASE"/>
</dbReference>
<evidence type="ECO:0000256" key="20">
    <source>
        <dbReference type="SAM" id="MobiDB-lite"/>
    </source>
</evidence>
<dbReference type="GO" id="GO:0044205">
    <property type="term" value="P:'de novo' UMP biosynthetic process"/>
    <property type="evidence" value="ECO:0007669"/>
    <property type="project" value="UniProtKB-UniPathway"/>
</dbReference>
<evidence type="ECO:0000256" key="5">
    <source>
        <dbReference type="ARBA" id="ARBA00005161"/>
    </source>
</evidence>
<comment type="pathway">
    <text evidence="4">Polyol metabolism; myo-inositol biosynthesis; myo-inositol from D-glucose 6-phosphate: step 2/2.</text>
</comment>
<dbReference type="InterPro" id="IPR020583">
    <property type="entry name" value="Inositol_monoP_metal-BS"/>
</dbReference>
<organism evidence="22 23">
    <name type="scientific">Chara braunii</name>
    <name type="common">Braun's stonewort</name>
    <dbReference type="NCBI Taxonomy" id="69332"/>
    <lineage>
        <taxon>Eukaryota</taxon>
        <taxon>Viridiplantae</taxon>
        <taxon>Streptophyta</taxon>
        <taxon>Charophyceae</taxon>
        <taxon>Charales</taxon>
        <taxon>Characeae</taxon>
        <taxon>Chara</taxon>
    </lineage>
</organism>
<dbReference type="GO" id="GO:0008934">
    <property type="term" value="F:inositol monophosphate 1-phosphatase activity"/>
    <property type="evidence" value="ECO:0007669"/>
    <property type="project" value="InterPro"/>
</dbReference>
<dbReference type="PROSITE" id="PS00911">
    <property type="entry name" value="DHODEHASE_1"/>
    <property type="match status" value="1"/>
</dbReference>
<dbReference type="InterPro" id="IPR000760">
    <property type="entry name" value="Inositol_monophosphatase-like"/>
</dbReference>
<evidence type="ECO:0000256" key="7">
    <source>
        <dbReference type="ARBA" id="ARBA00009759"/>
    </source>
</evidence>
<keyword evidence="10 19" id="KW-0288">FMN</keyword>
<dbReference type="FunFam" id="3.30.540.10:FF:000004">
    <property type="entry name" value="Inositol-1-monophosphatase"/>
    <property type="match status" value="1"/>
</dbReference>
<comment type="similarity">
    <text evidence="7">Belongs to the inositol monophosphatase superfamily.</text>
</comment>
<evidence type="ECO:0000256" key="16">
    <source>
        <dbReference type="ARBA" id="ARBA00023136"/>
    </source>
</evidence>
<evidence type="ECO:0000256" key="10">
    <source>
        <dbReference type="ARBA" id="ARBA00022643"/>
    </source>
</evidence>
<dbReference type="Pfam" id="PF01180">
    <property type="entry name" value="DHO_dh"/>
    <property type="match status" value="1"/>
</dbReference>
<accession>A0A388K509</accession>
<dbReference type="UniPathway" id="UPA00070">
    <property type="reaction ID" value="UER00946"/>
</dbReference>
<evidence type="ECO:0000256" key="15">
    <source>
        <dbReference type="ARBA" id="ARBA00023002"/>
    </source>
</evidence>